<dbReference type="AlphaFoldDB" id="A0A8H4BRX0"/>
<gene>
    <name evidence="2" type="ORF">FB192DRAFT_1015495</name>
</gene>
<accession>A0A8H4BRX0</accession>
<protein>
    <submittedName>
        <fullName evidence="2">Uncharacterized protein</fullName>
    </submittedName>
</protein>
<proteinExistence type="predicted"/>
<evidence type="ECO:0000313" key="2">
    <source>
        <dbReference type="EMBL" id="KAF1806976.1"/>
    </source>
</evidence>
<comment type="caution">
    <text evidence="2">The sequence shown here is derived from an EMBL/GenBank/DDBJ whole genome shotgun (WGS) entry which is preliminary data.</text>
</comment>
<name>A0A8H4BRX0_MUCCL</name>
<feature type="transmembrane region" description="Helical" evidence="1">
    <location>
        <begin position="12"/>
        <end position="33"/>
    </location>
</feature>
<reference evidence="2 3" key="1">
    <citation type="submission" date="2019-09" db="EMBL/GenBank/DDBJ databases">
        <authorList>
            <consortium name="DOE Joint Genome Institute"/>
            <person name="Mondo S.J."/>
            <person name="Navarro-Mendoza M.I."/>
            <person name="Perez-Arques C."/>
            <person name="Panchal S."/>
            <person name="Nicolas F.E."/>
            <person name="Ganguly P."/>
            <person name="Pangilinan J."/>
            <person name="Grigoriev I."/>
            <person name="Heitman J."/>
            <person name="Sanya K."/>
            <person name="Garre V."/>
        </authorList>
    </citation>
    <scope>NUCLEOTIDE SEQUENCE [LARGE SCALE GENOMIC DNA]</scope>
    <source>
        <strain evidence="2 3">MU402</strain>
    </source>
</reference>
<keyword evidence="1" id="KW-0812">Transmembrane</keyword>
<keyword evidence="1" id="KW-0472">Membrane</keyword>
<sequence length="88" mass="10286">MLCMTIVRFHMMLVVLPHGVIGSLAMICCRWTLPRAFLSKSMPAIHFDRHIRIAMYFWTKLQFLQKTFSQDGLSVNHNVLAYNQDEKS</sequence>
<evidence type="ECO:0000256" key="1">
    <source>
        <dbReference type="SAM" id="Phobius"/>
    </source>
</evidence>
<keyword evidence="1" id="KW-1133">Transmembrane helix</keyword>
<organism evidence="2 3">
    <name type="scientific">Mucor circinelloides f. lusitanicus</name>
    <name type="common">Mucor racemosus var. lusitanicus</name>
    <dbReference type="NCBI Taxonomy" id="29924"/>
    <lineage>
        <taxon>Eukaryota</taxon>
        <taxon>Fungi</taxon>
        <taxon>Fungi incertae sedis</taxon>
        <taxon>Mucoromycota</taxon>
        <taxon>Mucoromycotina</taxon>
        <taxon>Mucoromycetes</taxon>
        <taxon>Mucorales</taxon>
        <taxon>Mucorineae</taxon>
        <taxon>Mucoraceae</taxon>
        <taxon>Mucor</taxon>
    </lineage>
</organism>
<evidence type="ECO:0000313" key="3">
    <source>
        <dbReference type="Proteomes" id="UP000469890"/>
    </source>
</evidence>
<dbReference type="Proteomes" id="UP000469890">
    <property type="component" value="Unassembled WGS sequence"/>
</dbReference>
<dbReference type="EMBL" id="JAAECE010000001">
    <property type="protein sequence ID" value="KAF1806976.1"/>
    <property type="molecule type" value="Genomic_DNA"/>
</dbReference>